<evidence type="ECO:0000313" key="3">
    <source>
        <dbReference type="Proteomes" id="UP000053573"/>
    </source>
</evidence>
<proteinExistence type="predicted"/>
<protein>
    <submittedName>
        <fullName evidence="2">Uncharacterized protein</fullName>
    </submittedName>
</protein>
<feature type="region of interest" description="Disordered" evidence="1">
    <location>
        <begin position="32"/>
        <end position="93"/>
    </location>
</feature>
<comment type="caution">
    <text evidence="2">The sequence shown here is derived from an EMBL/GenBank/DDBJ whole genome shotgun (WGS) entry which is preliminary data.</text>
</comment>
<feature type="compositionally biased region" description="Basic and acidic residues" evidence="1">
    <location>
        <begin position="77"/>
        <end position="93"/>
    </location>
</feature>
<dbReference type="EMBL" id="LDEV01002114">
    <property type="protein sequence ID" value="KLJ10267.1"/>
    <property type="molecule type" value="Genomic_DNA"/>
</dbReference>
<dbReference type="Proteomes" id="UP000053573">
    <property type="component" value="Unassembled WGS sequence"/>
</dbReference>
<keyword evidence="3" id="KW-1185">Reference proteome</keyword>
<dbReference type="AlphaFoldDB" id="A0A0H1BGT5"/>
<evidence type="ECO:0000313" key="2">
    <source>
        <dbReference type="EMBL" id="KLJ10267.1"/>
    </source>
</evidence>
<gene>
    <name evidence="2" type="ORF">EMPG_14356</name>
</gene>
<sequence length="93" mass="10646">MLSITKSVVFIRRHTNPSHHNPNPSTILAIKLHESQQIRHHHHPACSRTSSSPAHEPPLLHPPHSFKPITRLPGDQSWRHQAGDQDPENRGRY</sequence>
<organism evidence="2 3">
    <name type="scientific">Blastomyces silverae</name>
    <dbReference type="NCBI Taxonomy" id="2060906"/>
    <lineage>
        <taxon>Eukaryota</taxon>
        <taxon>Fungi</taxon>
        <taxon>Dikarya</taxon>
        <taxon>Ascomycota</taxon>
        <taxon>Pezizomycotina</taxon>
        <taxon>Eurotiomycetes</taxon>
        <taxon>Eurotiomycetidae</taxon>
        <taxon>Onygenales</taxon>
        <taxon>Ajellomycetaceae</taxon>
        <taxon>Blastomyces</taxon>
    </lineage>
</organism>
<evidence type="ECO:0000256" key="1">
    <source>
        <dbReference type="SAM" id="MobiDB-lite"/>
    </source>
</evidence>
<accession>A0A0H1BGT5</accession>
<name>A0A0H1BGT5_9EURO</name>
<reference evidence="3" key="1">
    <citation type="journal article" date="2015" name="PLoS Genet.">
        <title>The dynamic genome and transcriptome of the human fungal pathogen Blastomyces and close relative Emmonsia.</title>
        <authorList>
            <person name="Munoz J.F."/>
            <person name="Gauthier G.M."/>
            <person name="Desjardins C.A."/>
            <person name="Gallo J.E."/>
            <person name="Holder J."/>
            <person name="Sullivan T.D."/>
            <person name="Marty A.J."/>
            <person name="Carmen J.C."/>
            <person name="Chen Z."/>
            <person name="Ding L."/>
            <person name="Gujja S."/>
            <person name="Magrini V."/>
            <person name="Misas E."/>
            <person name="Mitreva M."/>
            <person name="Priest M."/>
            <person name="Saif S."/>
            <person name="Whiston E.A."/>
            <person name="Young S."/>
            <person name="Zeng Q."/>
            <person name="Goldman W.E."/>
            <person name="Mardis E.R."/>
            <person name="Taylor J.W."/>
            <person name="McEwen J.G."/>
            <person name="Clay O.K."/>
            <person name="Klein B.S."/>
            <person name="Cuomo C.A."/>
        </authorList>
    </citation>
    <scope>NUCLEOTIDE SEQUENCE [LARGE SCALE GENOMIC DNA]</scope>
    <source>
        <strain evidence="3">UAMH 139</strain>
    </source>
</reference>